<protein>
    <recommendedName>
        <fullName evidence="1">PCI domain-containing protein</fullName>
    </recommendedName>
</protein>
<dbReference type="InterPro" id="IPR050871">
    <property type="entry name" value="26S_Proteasome/COP9_Components"/>
</dbReference>
<accession>A0A7S2V3G5</accession>
<feature type="domain" description="PCI" evidence="1">
    <location>
        <begin position="4"/>
        <end position="173"/>
    </location>
</feature>
<evidence type="ECO:0000259" key="1">
    <source>
        <dbReference type="PROSITE" id="PS50250"/>
    </source>
</evidence>
<dbReference type="EMBL" id="HBHR01018578">
    <property type="protein sequence ID" value="CAD9869904.1"/>
    <property type="molecule type" value="Transcribed_RNA"/>
</dbReference>
<dbReference type="SMART" id="SM00088">
    <property type="entry name" value="PINT"/>
    <property type="match status" value="1"/>
</dbReference>
<dbReference type="Pfam" id="PF01399">
    <property type="entry name" value="PCI"/>
    <property type="match status" value="1"/>
</dbReference>
<sequence>MHMSDEQWSEAYNEFYEGFRAYQEAGNSRAKDCLKYVVLANMLALSDINPFAAREAKVYQDAQEILGMMELRAAYDASDLGRFERTLRDRRNRILDDPFIMAYVAPLRQRMREQVVLRLCRPYKCILLKTLAKELAQEVQEVEKIVVAMILDGRLSGKIDQIAQALLLNKSFGSTAGSSSSETGSALTLSSNTKKYDALNQWTASVESLSQCIGERMQQN</sequence>
<dbReference type="Gene3D" id="1.25.40.570">
    <property type="match status" value="1"/>
</dbReference>
<gene>
    <name evidence="2" type="ORF">FJAP1339_LOCUS9355</name>
</gene>
<dbReference type="PROSITE" id="PS50250">
    <property type="entry name" value="PCI"/>
    <property type="match status" value="1"/>
</dbReference>
<dbReference type="AlphaFoldDB" id="A0A7S2V3G5"/>
<dbReference type="InterPro" id="IPR000717">
    <property type="entry name" value="PCI_dom"/>
</dbReference>
<evidence type="ECO:0000313" key="2">
    <source>
        <dbReference type="EMBL" id="CAD9869904.1"/>
    </source>
</evidence>
<reference evidence="2" key="1">
    <citation type="submission" date="2021-01" db="EMBL/GenBank/DDBJ databases">
        <authorList>
            <person name="Corre E."/>
            <person name="Pelletier E."/>
            <person name="Niang G."/>
            <person name="Scheremetjew M."/>
            <person name="Finn R."/>
            <person name="Kale V."/>
            <person name="Holt S."/>
            <person name="Cochrane G."/>
            <person name="Meng A."/>
            <person name="Brown T."/>
            <person name="Cohen L."/>
        </authorList>
    </citation>
    <scope>NUCLEOTIDE SEQUENCE</scope>
    <source>
        <strain evidence="2">CCMP1661</strain>
    </source>
</reference>
<name>A0A7S2V3G5_9STRA</name>
<dbReference type="SUPFAM" id="SSF46785">
    <property type="entry name" value="Winged helix' DNA-binding domain"/>
    <property type="match status" value="1"/>
</dbReference>
<dbReference type="PANTHER" id="PTHR10678">
    <property type="entry name" value="26S PROTEASOME NON-ATPASE REGULATORY SUBUNIT 11/COP9 SIGNALOSOME COMPLEX SUBUNIT 2"/>
    <property type="match status" value="1"/>
</dbReference>
<dbReference type="InterPro" id="IPR036390">
    <property type="entry name" value="WH_DNA-bd_sf"/>
</dbReference>
<organism evidence="2">
    <name type="scientific">Fibrocapsa japonica</name>
    <dbReference type="NCBI Taxonomy" id="94617"/>
    <lineage>
        <taxon>Eukaryota</taxon>
        <taxon>Sar</taxon>
        <taxon>Stramenopiles</taxon>
        <taxon>Ochrophyta</taxon>
        <taxon>Raphidophyceae</taxon>
        <taxon>Chattonellales</taxon>
        <taxon>Chattonellaceae</taxon>
        <taxon>Fibrocapsa</taxon>
    </lineage>
</organism>
<proteinExistence type="predicted"/>